<keyword evidence="1 12" id="KW-0240">DNA-directed RNA polymerase</keyword>
<dbReference type="GO" id="GO:0000428">
    <property type="term" value="C:DNA-directed RNA polymerase complex"/>
    <property type="evidence" value="ECO:0007669"/>
    <property type="project" value="UniProtKB-KW"/>
</dbReference>
<comment type="domain">
    <text evidence="12">Contains an N-terminal zinc-binding domain, a central core domain that contains the primase activity, and a C-terminal DnaB-binding domain.</text>
</comment>
<dbReference type="Gene3D" id="3.90.580.10">
    <property type="entry name" value="Zinc finger, CHC2-type domain"/>
    <property type="match status" value="1"/>
</dbReference>
<comment type="similarity">
    <text evidence="12">Belongs to the DnaG primase family.</text>
</comment>
<dbReference type="Gene3D" id="1.20.50.20">
    <property type="entry name" value="DnaG, RNA polymerase domain, helical bundle"/>
    <property type="match status" value="1"/>
</dbReference>
<dbReference type="SUPFAM" id="SSF57783">
    <property type="entry name" value="Zinc beta-ribbon"/>
    <property type="match status" value="1"/>
</dbReference>
<keyword evidence="11 12" id="KW-0804">Transcription</keyword>
<comment type="caution">
    <text evidence="15">The sequence shown here is derived from an EMBL/GenBank/DDBJ whole genome shotgun (WGS) entry which is preliminary data.</text>
</comment>
<name>A0A7W9TPC0_CASDE</name>
<evidence type="ECO:0000256" key="13">
    <source>
        <dbReference type="SAM" id="MobiDB-lite"/>
    </source>
</evidence>
<dbReference type="InterPro" id="IPR019475">
    <property type="entry name" value="DNA_primase_DnaB-bd"/>
</dbReference>
<dbReference type="AlphaFoldDB" id="A0A7W9TPC0"/>
<dbReference type="InterPro" id="IPR006171">
    <property type="entry name" value="TOPRIM_dom"/>
</dbReference>
<feature type="compositionally biased region" description="Basic and acidic residues" evidence="13">
    <location>
        <begin position="96"/>
        <end position="116"/>
    </location>
</feature>
<dbReference type="InterPro" id="IPR036977">
    <property type="entry name" value="DNA_primase_Znf_CHC2"/>
</dbReference>
<keyword evidence="9" id="KW-0460">Magnesium</keyword>
<feature type="zinc finger region" description="CHC2-type" evidence="12">
    <location>
        <begin position="37"/>
        <end position="61"/>
    </location>
</feature>
<dbReference type="HAMAP" id="MF_00974">
    <property type="entry name" value="DNA_primase_DnaG"/>
    <property type="match status" value="1"/>
</dbReference>
<dbReference type="InterPro" id="IPR030846">
    <property type="entry name" value="DnaG_bac"/>
</dbReference>
<evidence type="ECO:0000256" key="1">
    <source>
        <dbReference type="ARBA" id="ARBA00022478"/>
    </source>
</evidence>
<dbReference type="InterPro" id="IPR002694">
    <property type="entry name" value="Znf_CHC2"/>
</dbReference>
<keyword evidence="8 12" id="KW-0862">Zinc</keyword>
<dbReference type="InterPro" id="IPR013264">
    <property type="entry name" value="DNAG_N"/>
</dbReference>
<keyword evidence="6 12" id="KW-0479">Metal-binding</keyword>
<dbReference type="Gene3D" id="1.10.860.10">
    <property type="entry name" value="DNAb Helicase, Chain A"/>
    <property type="match status" value="1"/>
</dbReference>
<comment type="cofactor">
    <cofactor evidence="12">
        <name>Zn(2+)</name>
        <dbReference type="ChEBI" id="CHEBI:29105"/>
    </cofactor>
    <text evidence="12">Binds 1 zinc ion per monomer.</text>
</comment>
<dbReference type="GO" id="GO:0005737">
    <property type="term" value="C:cytoplasm"/>
    <property type="evidence" value="ECO:0007669"/>
    <property type="project" value="TreeGrafter"/>
</dbReference>
<dbReference type="SMART" id="SM00766">
    <property type="entry name" value="DnaG_DnaB_bind"/>
    <property type="match status" value="1"/>
</dbReference>
<comment type="catalytic activity">
    <reaction evidence="12">
        <text>ssDNA + n NTP = ssDNA/pppN(pN)n-1 hybrid + (n-1) diphosphate.</text>
        <dbReference type="EC" id="2.7.7.101"/>
    </reaction>
</comment>
<evidence type="ECO:0000256" key="4">
    <source>
        <dbReference type="ARBA" id="ARBA00022695"/>
    </source>
</evidence>
<dbReference type="Pfam" id="PF13155">
    <property type="entry name" value="Toprim_2"/>
    <property type="match status" value="1"/>
</dbReference>
<keyword evidence="3 12" id="KW-0808">Transferase</keyword>
<proteinExistence type="inferred from homology"/>
<gene>
    <name evidence="12" type="primary">dnaG</name>
    <name evidence="15" type="ORF">HNR28_001911</name>
</gene>
<keyword evidence="7 12" id="KW-0863">Zinc-finger</keyword>
<dbReference type="InterPro" id="IPR034151">
    <property type="entry name" value="TOPRIM_DnaG_bac"/>
</dbReference>
<feature type="compositionally biased region" description="Low complexity" evidence="13">
    <location>
        <begin position="485"/>
        <end position="499"/>
    </location>
</feature>
<dbReference type="RefSeq" id="WP_184142807.1">
    <property type="nucleotide sequence ID" value="NZ_JACHIB010000010.1"/>
</dbReference>
<feature type="compositionally biased region" description="Low complexity" evidence="13">
    <location>
        <begin position="432"/>
        <end position="448"/>
    </location>
</feature>
<organism evidence="15 16">
    <name type="scientific">Castellaniella defragrans</name>
    <name type="common">Alcaligenes defragrans</name>
    <dbReference type="NCBI Taxonomy" id="75697"/>
    <lineage>
        <taxon>Bacteria</taxon>
        <taxon>Pseudomonadati</taxon>
        <taxon>Pseudomonadota</taxon>
        <taxon>Betaproteobacteria</taxon>
        <taxon>Burkholderiales</taxon>
        <taxon>Alcaligenaceae</taxon>
        <taxon>Castellaniella</taxon>
    </lineage>
</organism>
<feature type="region of interest" description="Disordered" evidence="13">
    <location>
        <begin position="432"/>
        <end position="528"/>
    </location>
</feature>
<dbReference type="Pfam" id="PF08275">
    <property type="entry name" value="DNAG_N"/>
    <property type="match status" value="1"/>
</dbReference>
<dbReference type="SUPFAM" id="SSF117023">
    <property type="entry name" value="DNA primase DnaG, C-terminal domain"/>
    <property type="match status" value="1"/>
</dbReference>
<dbReference type="PROSITE" id="PS50880">
    <property type="entry name" value="TOPRIM"/>
    <property type="match status" value="1"/>
</dbReference>
<keyword evidence="5 12" id="KW-0235">DNA replication</keyword>
<dbReference type="SUPFAM" id="SSF56731">
    <property type="entry name" value="DNA primase core"/>
    <property type="match status" value="1"/>
</dbReference>
<evidence type="ECO:0000256" key="2">
    <source>
        <dbReference type="ARBA" id="ARBA00022515"/>
    </source>
</evidence>
<keyword evidence="4 12" id="KW-0548">Nucleotidyltransferase</keyword>
<evidence type="ECO:0000256" key="9">
    <source>
        <dbReference type="ARBA" id="ARBA00022842"/>
    </source>
</evidence>
<sequence length="666" mass="72143">MIPESFIQELLARVDIVDVVGRYVKLRKGGANLLGLCPFHNEKTPSFTVSPTKQFYHCFGCGAHGTALRFLSEHTGAPFPEAVRSLAASVGMTVPEEPRSPRQRAADRERREEGSRQQHILEQAQAHYRAALKQAPEAVEYLKRRGLSGEIAARFGLGWASRDRRGLAAVFTHYEDPALLESGLVIEAEDGRRHDRFRGRIMFPIHNQRGQLIGFGGRLIEPGEPKYLNSPETSLFSKGNELYGLHEARAGIRAEGCVLVVEGYMDVVALAQYGLNNAVATLGTSTTPEHLRKLRRASDRIVFSFDGDGAGRKAAWRALQACLPWVAEDLSMRFLFLPEGHDPDSYVRAYGVQALRAHLDEAVPLSRFMLDELAGRHDLDEAEGRAACVHEARPLFAQMPEGGFRLQLEREFARQVRLTPEELAQLLAAAPAAGAPGPLPGTGRRPAGQGQGQGQGQGGAAPASGGAARFARGQGGHAPEPEDGPWPGAGDLGAGLAPDAVPPWLDDAPPQAPRAPGRPPRRGGGSRQVTPMARRLLRLLLAHPALVAGLGDHQLELLAHHPHLGLVRQLIGLASTCGAAHAGALLQAADPESDLARAIQDLSTELMAQDLPDPQAEWDDALRAIERQTVQDQCDRLIESGLETAEDRRRYQELSRRLARLKAGGG</sequence>
<dbReference type="FunFam" id="3.40.1360.10:FF:000002">
    <property type="entry name" value="DNA primase"/>
    <property type="match status" value="1"/>
</dbReference>
<comment type="function">
    <text evidence="12">RNA polymerase that catalyzes the synthesis of short RNA molecules used as primers for DNA polymerase during DNA replication.</text>
</comment>
<dbReference type="PANTHER" id="PTHR30313:SF2">
    <property type="entry name" value="DNA PRIMASE"/>
    <property type="match status" value="1"/>
</dbReference>
<evidence type="ECO:0000256" key="10">
    <source>
        <dbReference type="ARBA" id="ARBA00023125"/>
    </source>
</evidence>
<dbReference type="InterPro" id="IPR050219">
    <property type="entry name" value="DnaG_primase"/>
</dbReference>
<dbReference type="GO" id="GO:1990077">
    <property type="term" value="C:primosome complex"/>
    <property type="evidence" value="ECO:0007669"/>
    <property type="project" value="UniProtKB-KW"/>
</dbReference>
<dbReference type="GO" id="GO:0003677">
    <property type="term" value="F:DNA binding"/>
    <property type="evidence" value="ECO:0007669"/>
    <property type="project" value="UniProtKB-KW"/>
</dbReference>
<evidence type="ECO:0000256" key="8">
    <source>
        <dbReference type="ARBA" id="ARBA00022833"/>
    </source>
</evidence>
<dbReference type="InterPro" id="IPR006295">
    <property type="entry name" value="DNA_primase_DnaG"/>
</dbReference>
<feature type="compositionally biased region" description="Gly residues" evidence="13">
    <location>
        <begin position="449"/>
        <end position="459"/>
    </location>
</feature>
<dbReference type="Gene3D" id="3.90.980.10">
    <property type="entry name" value="DNA primase, catalytic core, N-terminal domain"/>
    <property type="match status" value="1"/>
</dbReference>
<dbReference type="InterPro" id="IPR037068">
    <property type="entry name" value="DNA_primase_core_N_sf"/>
</dbReference>
<evidence type="ECO:0000256" key="3">
    <source>
        <dbReference type="ARBA" id="ARBA00022679"/>
    </source>
</evidence>
<evidence type="ECO:0000313" key="15">
    <source>
        <dbReference type="EMBL" id="MBB6083866.1"/>
    </source>
</evidence>
<accession>A0A7W9TPC0</accession>
<protein>
    <recommendedName>
        <fullName evidence="12">DNA primase</fullName>
        <ecNumber evidence="12">2.7.7.101</ecNumber>
    </recommendedName>
</protein>
<dbReference type="CDD" id="cd03364">
    <property type="entry name" value="TOPRIM_DnaG_primases"/>
    <property type="match status" value="1"/>
</dbReference>
<dbReference type="Gene3D" id="3.40.1360.10">
    <property type="match status" value="1"/>
</dbReference>
<dbReference type="SMART" id="SM00493">
    <property type="entry name" value="TOPRIM"/>
    <property type="match status" value="1"/>
</dbReference>
<dbReference type="GO" id="GO:0008270">
    <property type="term" value="F:zinc ion binding"/>
    <property type="evidence" value="ECO:0007669"/>
    <property type="project" value="UniProtKB-UniRule"/>
</dbReference>
<evidence type="ECO:0000256" key="5">
    <source>
        <dbReference type="ARBA" id="ARBA00022705"/>
    </source>
</evidence>
<evidence type="ECO:0000313" key="16">
    <source>
        <dbReference type="Proteomes" id="UP000541136"/>
    </source>
</evidence>
<evidence type="ECO:0000256" key="12">
    <source>
        <dbReference type="HAMAP-Rule" id="MF_00974"/>
    </source>
</evidence>
<dbReference type="InterPro" id="IPR016136">
    <property type="entry name" value="DNA_helicase_N/primase_C"/>
</dbReference>
<keyword evidence="2 12" id="KW-0639">Primosome</keyword>
<keyword evidence="10 12" id="KW-0238">DNA-binding</keyword>
<dbReference type="EC" id="2.7.7.101" evidence="12"/>
<dbReference type="FunFam" id="3.90.580.10:FF:000001">
    <property type="entry name" value="DNA primase"/>
    <property type="match status" value="1"/>
</dbReference>
<reference evidence="15 16" key="1">
    <citation type="submission" date="2020-08" db="EMBL/GenBank/DDBJ databases">
        <title>Genomic Encyclopedia of Type Strains, Phase IV (KMG-IV): sequencing the most valuable type-strain genomes for metagenomic binning, comparative biology and taxonomic classification.</title>
        <authorList>
            <person name="Goeker M."/>
        </authorList>
    </citation>
    <scope>NUCLEOTIDE SEQUENCE [LARGE SCALE GENOMIC DNA]</scope>
    <source>
        <strain evidence="15 16">DSM 12141</strain>
    </source>
</reference>
<dbReference type="SMART" id="SM00400">
    <property type="entry name" value="ZnF_CHCC"/>
    <property type="match status" value="1"/>
</dbReference>
<evidence type="ECO:0000256" key="6">
    <source>
        <dbReference type="ARBA" id="ARBA00022723"/>
    </source>
</evidence>
<dbReference type="Pfam" id="PF10410">
    <property type="entry name" value="DnaB_bind"/>
    <property type="match status" value="1"/>
</dbReference>
<evidence type="ECO:0000256" key="7">
    <source>
        <dbReference type="ARBA" id="ARBA00022771"/>
    </source>
</evidence>
<dbReference type="GO" id="GO:0006269">
    <property type="term" value="P:DNA replication, synthesis of primer"/>
    <property type="evidence" value="ECO:0007669"/>
    <property type="project" value="UniProtKB-UniRule"/>
</dbReference>
<dbReference type="EMBL" id="JACHIB010000010">
    <property type="protein sequence ID" value="MBB6083866.1"/>
    <property type="molecule type" value="Genomic_DNA"/>
</dbReference>
<feature type="compositionally biased region" description="Low complexity" evidence="13">
    <location>
        <begin position="460"/>
        <end position="472"/>
    </location>
</feature>
<evidence type="ECO:0000256" key="11">
    <source>
        <dbReference type="ARBA" id="ARBA00023163"/>
    </source>
</evidence>
<evidence type="ECO:0000259" key="14">
    <source>
        <dbReference type="PROSITE" id="PS50880"/>
    </source>
</evidence>
<dbReference type="Pfam" id="PF01807">
    <property type="entry name" value="Zn_ribbon_DnaG"/>
    <property type="match status" value="1"/>
</dbReference>
<dbReference type="Pfam" id="PF08278">
    <property type="entry name" value="DnaG_DnaB_bind"/>
    <property type="match status" value="1"/>
</dbReference>
<feature type="region of interest" description="Disordered" evidence="13">
    <location>
        <begin position="90"/>
        <end position="117"/>
    </location>
</feature>
<dbReference type="GO" id="GO:0003899">
    <property type="term" value="F:DNA-directed RNA polymerase activity"/>
    <property type="evidence" value="ECO:0007669"/>
    <property type="project" value="UniProtKB-UniRule"/>
</dbReference>
<dbReference type="NCBIfam" id="TIGR01391">
    <property type="entry name" value="dnaG"/>
    <property type="match status" value="1"/>
</dbReference>
<dbReference type="Proteomes" id="UP000541136">
    <property type="component" value="Unassembled WGS sequence"/>
</dbReference>
<comment type="subunit">
    <text evidence="12">Monomer. Interacts with DnaB.</text>
</comment>
<feature type="domain" description="Toprim" evidence="14">
    <location>
        <begin position="256"/>
        <end position="338"/>
    </location>
</feature>
<dbReference type="PANTHER" id="PTHR30313">
    <property type="entry name" value="DNA PRIMASE"/>
    <property type="match status" value="1"/>
</dbReference>
<dbReference type="InterPro" id="IPR013173">
    <property type="entry name" value="DNA_primase_DnaG_DnaB-bd_dom"/>
</dbReference>